<dbReference type="RefSeq" id="WP_028124532.1">
    <property type="nucleotide sequence ID" value="NZ_CP024964.1"/>
</dbReference>
<dbReference type="EMBL" id="CP024964">
    <property type="protein sequence ID" value="ATZ18137.1"/>
    <property type="molecule type" value="Genomic_DNA"/>
</dbReference>
<protein>
    <submittedName>
        <fullName evidence="2">Uncharacterized protein</fullName>
    </submittedName>
</protein>
<keyword evidence="1" id="KW-1133">Transmembrane helix</keyword>
<evidence type="ECO:0000313" key="2">
    <source>
        <dbReference type="EMBL" id="ATZ18137.1"/>
    </source>
</evidence>
<name>A0A2K8NWJ1_9MOLU</name>
<reference evidence="2 3" key="1">
    <citation type="submission" date="2017-11" db="EMBL/GenBank/DDBJ databases">
        <title>Genome sequence of Entomoplasma melaleucae M1 (ATCC 49191).</title>
        <authorList>
            <person name="Lo W.-S."/>
            <person name="Gasparich G.E."/>
            <person name="Kuo C.-H."/>
        </authorList>
    </citation>
    <scope>NUCLEOTIDE SEQUENCE [LARGE SCALE GENOMIC DNA]</scope>
    <source>
        <strain evidence="2 3">M1</strain>
    </source>
</reference>
<proteinExistence type="predicted"/>
<keyword evidence="3" id="KW-1185">Reference proteome</keyword>
<evidence type="ECO:0000313" key="3">
    <source>
        <dbReference type="Proteomes" id="UP000231896"/>
    </source>
</evidence>
<keyword evidence="1" id="KW-0812">Transmembrane</keyword>
<accession>A0A2K8NWJ1</accession>
<organism evidence="2 3">
    <name type="scientific">Mesoplasma melaleucae</name>
    <dbReference type="NCBI Taxonomy" id="81459"/>
    <lineage>
        <taxon>Bacteria</taxon>
        <taxon>Bacillati</taxon>
        <taxon>Mycoplasmatota</taxon>
        <taxon>Mollicutes</taxon>
        <taxon>Entomoplasmatales</taxon>
        <taxon>Entomoplasmataceae</taxon>
        <taxon>Mesoplasma</taxon>
    </lineage>
</organism>
<dbReference type="AlphaFoldDB" id="A0A2K8NWJ1"/>
<dbReference type="Proteomes" id="UP000231896">
    <property type="component" value="Chromosome"/>
</dbReference>
<gene>
    <name evidence="2" type="ORF">EMELA_v1c06290</name>
</gene>
<sequence length="114" mass="13717">MIIYKLPFIIFKKDKYISIKWLVPNIILTLILTDLLIFWFISLYIPETIICFDITNQKEILFFVKITIVFLASSVVYLIYLMICSRFFGYWIKDEKKIHFAKTKANKVKNESKY</sequence>
<feature type="transmembrane region" description="Helical" evidence="1">
    <location>
        <begin position="21"/>
        <end position="45"/>
    </location>
</feature>
<evidence type="ECO:0000256" key="1">
    <source>
        <dbReference type="SAM" id="Phobius"/>
    </source>
</evidence>
<feature type="transmembrane region" description="Helical" evidence="1">
    <location>
        <begin position="60"/>
        <end position="83"/>
    </location>
</feature>
<keyword evidence="1" id="KW-0472">Membrane</keyword>
<dbReference type="KEGG" id="eml:EMELA_v1c06290"/>